<feature type="compositionally biased region" description="Low complexity" evidence="1">
    <location>
        <begin position="264"/>
        <end position="287"/>
    </location>
</feature>
<accession>A0A1V6LXY3</accession>
<dbReference type="InterPro" id="IPR010620">
    <property type="entry name" value="SBBP_repeat"/>
</dbReference>
<keyword evidence="3" id="KW-1185">Reference proteome</keyword>
<evidence type="ECO:0008006" key="4">
    <source>
        <dbReference type="Google" id="ProtNLM"/>
    </source>
</evidence>
<evidence type="ECO:0000313" key="2">
    <source>
        <dbReference type="EMBL" id="OQD44990.1"/>
    </source>
</evidence>
<gene>
    <name evidence="2" type="ORF">BIY37_10755</name>
</gene>
<sequence>FLGGSDWDEGRGIALDKNDNIFITGRTESTDLPTTPGAYIESWNGKYYSGFLSKFSNDLKNLLASTYLLGSGMADLSSNGIVLDSSSNVLVTGYFSAGGLPLNPSTNKYTDAFIRKFNDTLTDLLASTHMGGNGDNYGYGIALDSSDNVFITGYTRSTDLFTTSGAYDETFNGGETDAFVAKFNNTLTSLLASTYLGGSDYEKGFGIALDSNDNVFVVGLSGSSDFPTTTGAYQETLNGSHDAFVVKFDDFTEIPPTPTPSTTPVPTATTADTPIPTPTSVSTVTPIPSTPTPVPTATATTADTPTPTPTPSLCKAKKLDVKPKSLKLLIGASAQKTVTLTCKGATPTVGQPVKAKIMSGKKLVNVSPAEAYTDGNGQATFTITAVNKTGNAIVRFKHKNLTGDVTVKVRKP</sequence>
<feature type="region of interest" description="Disordered" evidence="1">
    <location>
        <begin position="255"/>
        <end position="313"/>
    </location>
</feature>
<comment type="caution">
    <text evidence="2">The sequence shown here is derived from an EMBL/GenBank/DDBJ whole genome shotgun (WGS) entry which is preliminary data.</text>
</comment>
<dbReference type="Gene3D" id="2.120.10.30">
    <property type="entry name" value="TolB, C-terminal domain"/>
    <property type="match status" value="1"/>
</dbReference>
<protein>
    <recommendedName>
        <fullName evidence="4">Big-1 domain-containing protein</fullName>
    </recommendedName>
</protein>
<name>A0A1V6LXY3_9BACT</name>
<dbReference type="AlphaFoldDB" id="A0A1V6LXY3"/>
<dbReference type="PANTHER" id="PTHR35580:SF1">
    <property type="entry name" value="PHYTASE-LIKE DOMAIN-CONTAINING PROTEIN"/>
    <property type="match status" value="1"/>
</dbReference>
<dbReference type="InterPro" id="IPR011042">
    <property type="entry name" value="6-blade_b-propeller_TolB-like"/>
</dbReference>
<dbReference type="SUPFAM" id="SSF49373">
    <property type="entry name" value="Invasin/intimin cell-adhesion fragments"/>
    <property type="match status" value="1"/>
</dbReference>
<organism evidence="2 3">
    <name type="scientific">Candidatus Brocadia sapporoensis</name>
    <dbReference type="NCBI Taxonomy" id="392547"/>
    <lineage>
        <taxon>Bacteria</taxon>
        <taxon>Pseudomonadati</taxon>
        <taxon>Planctomycetota</taxon>
        <taxon>Candidatus Brocadiia</taxon>
        <taxon>Candidatus Brocadiales</taxon>
        <taxon>Candidatus Brocadiaceae</taxon>
        <taxon>Candidatus Brocadia</taxon>
    </lineage>
</organism>
<dbReference type="Proteomes" id="UP000242219">
    <property type="component" value="Unassembled WGS sequence"/>
</dbReference>
<dbReference type="InterPro" id="IPR052918">
    <property type="entry name" value="Motility_Chemotaxis_Reg"/>
</dbReference>
<reference evidence="2 3" key="1">
    <citation type="journal article" date="2016" name="Genome Announc.">
        <title>Draft Genome Sequence of the Anaerobic Ammonium-Oxidizing Bacterium 'Candidatus Brocadia sp. 40'.</title>
        <authorList>
            <person name="Ali M."/>
            <person name="Haroon M.F."/>
            <person name="Narita Y."/>
            <person name="Zhang L."/>
            <person name="Rangel Shaw D."/>
            <person name="Okabe S."/>
            <person name="Saikaly P.E."/>
        </authorList>
    </citation>
    <scope>NUCLEOTIDE SEQUENCE [LARGE SCALE GENOMIC DNA]</scope>
    <source>
        <strain evidence="2 3">40</strain>
    </source>
</reference>
<evidence type="ECO:0000256" key="1">
    <source>
        <dbReference type="SAM" id="MobiDB-lite"/>
    </source>
</evidence>
<evidence type="ECO:0000313" key="3">
    <source>
        <dbReference type="Proteomes" id="UP000242219"/>
    </source>
</evidence>
<dbReference type="EMBL" id="MJUW02000110">
    <property type="protein sequence ID" value="OQD44990.1"/>
    <property type="molecule type" value="Genomic_DNA"/>
</dbReference>
<dbReference type="Gene3D" id="2.60.40.10">
    <property type="entry name" value="Immunoglobulins"/>
    <property type="match status" value="1"/>
</dbReference>
<feature type="non-terminal residue" evidence="2">
    <location>
        <position position="1"/>
    </location>
</feature>
<dbReference type="RefSeq" id="WP_179129373.1">
    <property type="nucleotide sequence ID" value="NZ_MJUW02000110.1"/>
</dbReference>
<dbReference type="InterPro" id="IPR013783">
    <property type="entry name" value="Ig-like_fold"/>
</dbReference>
<dbReference type="Pfam" id="PF06739">
    <property type="entry name" value="SBBP"/>
    <property type="match status" value="3"/>
</dbReference>
<dbReference type="InterPro" id="IPR008964">
    <property type="entry name" value="Invasin/intimin_cell_adhesion"/>
</dbReference>
<feature type="compositionally biased region" description="Low complexity" evidence="1">
    <location>
        <begin position="295"/>
        <end position="305"/>
    </location>
</feature>
<dbReference type="PANTHER" id="PTHR35580">
    <property type="entry name" value="CELL SURFACE GLYCOPROTEIN (S-LAYER PROTEIN)-LIKE PROTEIN"/>
    <property type="match status" value="1"/>
</dbReference>
<proteinExistence type="predicted"/>